<dbReference type="AlphaFoldDB" id="A0A919VAJ5"/>
<dbReference type="Proteomes" id="UP000606172">
    <property type="component" value="Unassembled WGS sequence"/>
</dbReference>
<feature type="binding site" evidence="5">
    <location>
        <position position="221"/>
    </location>
    <ligand>
        <name>FAD</name>
        <dbReference type="ChEBI" id="CHEBI:57692"/>
    </ligand>
</feature>
<dbReference type="EMBL" id="BOOW01000045">
    <property type="protein sequence ID" value="GII96541.1"/>
    <property type="molecule type" value="Genomic_DNA"/>
</dbReference>
<dbReference type="InterPro" id="IPR036188">
    <property type="entry name" value="FAD/NAD-bd_sf"/>
</dbReference>
<sequence length="520" mass="55833">MKERDEFDYIVVGTGSAGSVIARRLVDAGVGDILVVEAGGSDRGVESLSDPGSWRTLWGGPYDWNYKTTPQRGLQGRELSLPRGKVLGGSSSVNGMIYVRGHRRDYDAWEFDGCYGWGWDSVFPLFLRSERHLLGETPWHGAAGPLSVTPVSRDNPVSQAFIEGAKAIGIPENFDFNGETMEGAGTVDLTVGSGRRASTSRAFLWPVLDSPRLTLLTGTRVESLVLEGGRCVGVRLVDESGGSRTVRARREVVLSAGVVESPAILLRSGIGPERELTRLGIDVEADSPGVGENLHDHALAPVLFGSPEPLPSPGGNMMDTVLFWRSHEQMAVPDLQPILLHFIKPVDGYPVPEFGFTIGAGIMRPKSRGRITLRSADLSDPPVIDPAYLTQRYDVEAMMSAVEIALAIAGTGAFEPLKASLVAPAEPGLSRAELERYVRQTCITYHHQVGTCRMGSDDASVVDPELRVRGVEGVRVADASIMPAVPSVNTHAPAVMVGEKAADLLLGDKLRISATSEYTA</sequence>
<dbReference type="PROSITE" id="PS00623">
    <property type="entry name" value="GMC_OXRED_1"/>
    <property type="match status" value="1"/>
</dbReference>
<reference evidence="8" key="1">
    <citation type="submission" date="2021-01" db="EMBL/GenBank/DDBJ databases">
        <title>Whole genome shotgun sequence of Sinosporangium siamense NBRC 109515.</title>
        <authorList>
            <person name="Komaki H."/>
            <person name="Tamura T."/>
        </authorList>
    </citation>
    <scope>NUCLEOTIDE SEQUENCE</scope>
    <source>
        <strain evidence="8">NBRC 109515</strain>
    </source>
</reference>
<evidence type="ECO:0000256" key="2">
    <source>
        <dbReference type="ARBA" id="ARBA00010790"/>
    </source>
</evidence>
<keyword evidence="9" id="KW-1185">Reference proteome</keyword>
<comment type="similarity">
    <text evidence="2 6">Belongs to the GMC oxidoreductase family.</text>
</comment>
<feature type="domain" description="Glucose-methanol-choline oxidoreductase N-terminal" evidence="7">
    <location>
        <begin position="84"/>
        <end position="107"/>
    </location>
</feature>
<evidence type="ECO:0000256" key="6">
    <source>
        <dbReference type="RuleBase" id="RU003968"/>
    </source>
</evidence>
<dbReference type="PANTHER" id="PTHR11552">
    <property type="entry name" value="GLUCOSE-METHANOL-CHOLINE GMC OXIDOREDUCTASE"/>
    <property type="match status" value="1"/>
</dbReference>
<name>A0A919VAJ5_9ACTN</name>
<dbReference type="Gene3D" id="3.50.50.60">
    <property type="entry name" value="FAD/NAD(P)-binding domain"/>
    <property type="match status" value="1"/>
</dbReference>
<organism evidence="8 9">
    <name type="scientific">Sinosporangium siamense</name>
    <dbReference type="NCBI Taxonomy" id="1367973"/>
    <lineage>
        <taxon>Bacteria</taxon>
        <taxon>Bacillati</taxon>
        <taxon>Actinomycetota</taxon>
        <taxon>Actinomycetes</taxon>
        <taxon>Streptosporangiales</taxon>
        <taxon>Streptosporangiaceae</taxon>
        <taxon>Sinosporangium</taxon>
    </lineage>
</organism>
<feature type="binding site" evidence="5">
    <location>
        <position position="86"/>
    </location>
    <ligand>
        <name>FAD</name>
        <dbReference type="ChEBI" id="CHEBI:57692"/>
    </ligand>
</feature>
<protein>
    <submittedName>
        <fullName evidence="8">GMC oxidoreductase</fullName>
    </submittedName>
</protein>
<dbReference type="SUPFAM" id="SSF51905">
    <property type="entry name" value="FAD/NAD(P)-binding domain"/>
    <property type="match status" value="1"/>
</dbReference>
<comment type="cofactor">
    <cofactor evidence="1 5">
        <name>FAD</name>
        <dbReference type="ChEBI" id="CHEBI:57692"/>
    </cofactor>
</comment>
<dbReference type="SUPFAM" id="SSF54373">
    <property type="entry name" value="FAD-linked reductases, C-terminal domain"/>
    <property type="match status" value="1"/>
</dbReference>
<evidence type="ECO:0000256" key="4">
    <source>
        <dbReference type="ARBA" id="ARBA00022827"/>
    </source>
</evidence>
<dbReference type="Gene3D" id="3.30.560.10">
    <property type="entry name" value="Glucose Oxidase, domain 3"/>
    <property type="match status" value="1"/>
</dbReference>
<dbReference type="InterPro" id="IPR007867">
    <property type="entry name" value="GMC_OxRtase_C"/>
</dbReference>
<keyword evidence="4 5" id="KW-0274">FAD</keyword>
<gene>
    <name evidence="8" type="ORF">Ssi02_67720</name>
</gene>
<dbReference type="GO" id="GO:0016614">
    <property type="term" value="F:oxidoreductase activity, acting on CH-OH group of donors"/>
    <property type="evidence" value="ECO:0007669"/>
    <property type="project" value="InterPro"/>
</dbReference>
<evidence type="ECO:0000256" key="3">
    <source>
        <dbReference type="ARBA" id="ARBA00022630"/>
    </source>
</evidence>
<dbReference type="RefSeq" id="WP_204031535.1">
    <property type="nucleotide sequence ID" value="NZ_BOOW01000045.1"/>
</dbReference>
<keyword evidence="3 6" id="KW-0285">Flavoprotein</keyword>
<feature type="binding site" evidence="5">
    <location>
        <position position="445"/>
    </location>
    <ligand>
        <name>substrate</name>
    </ligand>
</feature>
<dbReference type="PANTHER" id="PTHR11552:SF147">
    <property type="entry name" value="CHOLINE DEHYDROGENASE, MITOCHONDRIAL"/>
    <property type="match status" value="1"/>
</dbReference>
<evidence type="ECO:0000313" key="8">
    <source>
        <dbReference type="EMBL" id="GII96541.1"/>
    </source>
</evidence>
<proteinExistence type="inferred from homology"/>
<dbReference type="PIRSF" id="PIRSF000137">
    <property type="entry name" value="Alcohol_oxidase"/>
    <property type="match status" value="1"/>
</dbReference>
<dbReference type="Pfam" id="PF00732">
    <property type="entry name" value="GMC_oxred_N"/>
    <property type="match status" value="1"/>
</dbReference>
<dbReference type="GO" id="GO:0050660">
    <property type="term" value="F:flavin adenine dinucleotide binding"/>
    <property type="evidence" value="ECO:0007669"/>
    <property type="project" value="InterPro"/>
</dbReference>
<dbReference type="InterPro" id="IPR000172">
    <property type="entry name" value="GMC_OxRdtase_N"/>
</dbReference>
<evidence type="ECO:0000256" key="1">
    <source>
        <dbReference type="ARBA" id="ARBA00001974"/>
    </source>
</evidence>
<dbReference type="InterPro" id="IPR012132">
    <property type="entry name" value="GMC_OxRdtase"/>
</dbReference>
<comment type="caution">
    <text evidence="8">The sequence shown here is derived from an EMBL/GenBank/DDBJ whole genome shotgun (WGS) entry which is preliminary data.</text>
</comment>
<accession>A0A919VAJ5</accession>
<evidence type="ECO:0000259" key="7">
    <source>
        <dbReference type="PROSITE" id="PS00623"/>
    </source>
</evidence>
<dbReference type="Pfam" id="PF05199">
    <property type="entry name" value="GMC_oxred_C"/>
    <property type="match status" value="1"/>
</dbReference>
<evidence type="ECO:0000313" key="9">
    <source>
        <dbReference type="Proteomes" id="UP000606172"/>
    </source>
</evidence>
<evidence type="ECO:0000256" key="5">
    <source>
        <dbReference type="PIRSR" id="PIRSR000137-2"/>
    </source>
</evidence>